<dbReference type="AlphaFoldDB" id="A0A0K8R6Z8"/>
<keyword evidence="6" id="KW-0732">Signal</keyword>
<comment type="subcellular location">
    <subcellularLocation>
        <location evidence="1">Secreted</location>
    </subcellularLocation>
</comment>
<evidence type="ECO:0000259" key="7">
    <source>
        <dbReference type="PROSITE" id="PS50279"/>
    </source>
</evidence>
<evidence type="ECO:0000256" key="3">
    <source>
        <dbReference type="ARBA" id="ARBA00022690"/>
    </source>
</evidence>
<feature type="signal peptide" evidence="6">
    <location>
        <begin position="1"/>
        <end position="23"/>
    </location>
</feature>
<evidence type="ECO:0000256" key="6">
    <source>
        <dbReference type="SAM" id="SignalP"/>
    </source>
</evidence>
<dbReference type="PANTHER" id="PTHR10083">
    <property type="entry name" value="KUNITZ-TYPE PROTEASE INHIBITOR-RELATED"/>
    <property type="match status" value="1"/>
</dbReference>
<name>A0A0K8R6Z8_IXORI</name>
<dbReference type="SMART" id="SM00131">
    <property type="entry name" value="KU"/>
    <property type="match status" value="4"/>
</dbReference>
<dbReference type="GO" id="GO:0004867">
    <property type="term" value="F:serine-type endopeptidase inhibitor activity"/>
    <property type="evidence" value="ECO:0007669"/>
    <property type="project" value="UniProtKB-KW"/>
</dbReference>
<dbReference type="PROSITE" id="PS50279">
    <property type="entry name" value="BPTI_KUNITZ_2"/>
    <property type="match status" value="3"/>
</dbReference>
<feature type="domain" description="BPTI/Kunitz inhibitor" evidence="7">
    <location>
        <begin position="29"/>
        <end position="82"/>
    </location>
</feature>
<reference evidence="8" key="1">
    <citation type="submission" date="2012-12" db="EMBL/GenBank/DDBJ databases">
        <title>Identification and characterization of a phenylalanine ammonia-lyase gene family in Isatis indigotica Fort.</title>
        <authorList>
            <person name="Liu Q."/>
            <person name="Chen J."/>
            <person name="Zhou X."/>
            <person name="Di P."/>
            <person name="Xiao Y."/>
            <person name="Xuan H."/>
            <person name="Zhang L."/>
            <person name="Chen W."/>
        </authorList>
    </citation>
    <scope>NUCLEOTIDE SEQUENCE</scope>
    <source>
        <tissue evidence="8">Salivary gland</tissue>
    </source>
</reference>
<accession>A0A0K8R6Z8</accession>
<dbReference type="InterPro" id="IPR036880">
    <property type="entry name" value="Kunitz_BPTI_sf"/>
</dbReference>
<keyword evidence="2" id="KW-0964">Secreted</keyword>
<protein>
    <submittedName>
        <fullName evidence="8">Putative salivary kunitz domain protein</fullName>
    </submittedName>
</protein>
<evidence type="ECO:0000256" key="5">
    <source>
        <dbReference type="ARBA" id="ARBA00023157"/>
    </source>
</evidence>
<dbReference type="PANTHER" id="PTHR10083:SF217">
    <property type="entry name" value="BOOPHILIN-H2"/>
    <property type="match status" value="1"/>
</dbReference>
<evidence type="ECO:0000256" key="4">
    <source>
        <dbReference type="ARBA" id="ARBA00022900"/>
    </source>
</evidence>
<feature type="domain" description="BPTI/Kunitz inhibitor" evidence="7">
    <location>
        <begin position="90"/>
        <end position="141"/>
    </location>
</feature>
<feature type="chain" id="PRO_5005516058" evidence="6">
    <location>
        <begin position="24"/>
        <end position="322"/>
    </location>
</feature>
<dbReference type="EMBL" id="GADI01007190">
    <property type="protein sequence ID" value="JAA66618.1"/>
    <property type="molecule type" value="mRNA"/>
</dbReference>
<organism evidence="8">
    <name type="scientific">Ixodes ricinus</name>
    <name type="common">Common tick</name>
    <name type="synonym">Acarus ricinus</name>
    <dbReference type="NCBI Taxonomy" id="34613"/>
    <lineage>
        <taxon>Eukaryota</taxon>
        <taxon>Metazoa</taxon>
        <taxon>Ecdysozoa</taxon>
        <taxon>Arthropoda</taxon>
        <taxon>Chelicerata</taxon>
        <taxon>Arachnida</taxon>
        <taxon>Acari</taxon>
        <taxon>Parasitiformes</taxon>
        <taxon>Ixodida</taxon>
        <taxon>Ixodoidea</taxon>
        <taxon>Ixodidae</taxon>
        <taxon>Ixodinae</taxon>
        <taxon>Ixodes</taxon>
    </lineage>
</organism>
<evidence type="ECO:0000256" key="1">
    <source>
        <dbReference type="ARBA" id="ARBA00004613"/>
    </source>
</evidence>
<dbReference type="GO" id="GO:0005615">
    <property type="term" value="C:extracellular space"/>
    <property type="evidence" value="ECO:0007669"/>
    <property type="project" value="TreeGrafter"/>
</dbReference>
<proteinExistence type="evidence at transcript level"/>
<evidence type="ECO:0000313" key="8">
    <source>
        <dbReference type="EMBL" id="JAA66618.1"/>
    </source>
</evidence>
<dbReference type="SUPFAM" id="SSF57362">
    <property type="entry name" value="BPTI-like"/>
    <property type="match status" value="5"/>
</dbReference>
<dbReference type="InterPro" id="IPR002223">
    <property type="entry name" value="Kunitz_BPTI"/>
</dbReference>
<sequence length="322" mass="36550">MQRNILWIFVVAALGFNRNVTNGEKPHVCTLGPYDASGRMYSPGWFYDKHIDKCVYHVFGDGKVDTDKFNRFSTESDCNSMCRSHVPSYCFMEPGNSRGRASHSMWTYNAKSGSCNSFIWGGDDTTGKNVFTDKPTCEKKCREPDMGECGKRVALCKRKGDGFFRFNDTTQKCYLDNKKECQESENAFQSVEACYRQCGRFVTNKCELPIQNISLCATLETRYGYNKDKAVCEEILGCDDGGNSFPTAKECWNTCAKDSGSRCLMKPDKGKLGNLIGKTRWYYDITKNECEKTKQTTFWKGTGKTNLFATKIECEELCKPVH</sequence>
<dbReference type="InterPro" id="IPR050098">
    <property type="entry name" value="TFPI/VKTCI-like"/>
</dbReference>
<keyword evidence="4" id="KW-0722">Serine protease inhibitor</keyword>
<evidence type="ECO:0000256" key="2">
    <source>
        <dbReference type="ARBA" id="ARBA00022525"/>
    </source>
</evidence>
<feature type="domain" description="BPTI/Kunitz inhibitor" evidence="7">
    <location>
        <begin position="263"/>
        <end position="318"/>
    </location>
</feature>
<keyword evidence="5" id="KW-1015">Disulfide bond</keyword>
<dbReference type="Pfam" id="PF00014">
    <property type="entry name" value="Kunitz_BPTI"/>
    <property type="match status" value="4"/>
</dbReference>
<dbReference type="Gene3D" id="4.10.410.10">
    <property type="entry name" value="Pancreatic trypsin inhibitor Kunitz domain"/>
    <property type="match status" value="4"/>
</dbReference>
<keyword evidence="3" id="KW-0646">Protease inhibitor</keyword>